<organism evidence="3 4">
    <name type="scientific">[Myrmecia] bisecta</name>
    <dbReference type="NCBI Taxonomy" id="41462"/>
    <lineage>
        <taxon>Eukaryota</taxon>
        <taxon>Viridiplantae</taxon>
        <taxon>Chlorophyta</taxon>
        <taxon>core chlorophytes</taxon>
        <taxon>Trebouxiophyceae</taxon>
        <taxon>Trebouxiales</taxon>
        <taxon>Trebouxiaceae</taxon>
        <taxon>Myrmecia</taxon>
    </lineage>
</organism>
<dbReference type="PROSITE" id="PS50174">
    <property type="entry name" value="G_PATCH"/>
    <property type="match status" value="1"/>
</dbReference>
<dbReference type="PANTHER" id="PTHR47423">
    <property type="entry name" value="G-PATCH DOMAIN CONTAINING PROTEIN"/>
    <property type="match status" value="1"/>
</dbReference>
<protein>
    <recommendedName>
        <fullName evidence="2">G-patch domain-containing protein</fullName>
    </recommendedName>
</protein>
<dbReference type="InterPro" id="IPR036867">
    <property type="entry name" value="R3H_dom_sf"/>
</dbReference>
<sequence length="617" mass="65770">MPRGGRRSRADRRALQLEQLQGSEEADGVLHIGGIRLHCNSGEVQGYSRKGSKPRRRHREESEEEAASAGESGGWATDDAVQDYMQNLAEAEASDDSGTEQDPQELLAAMASFGEAHLGAGPSVDGGALPGVMQTFSSGDADSEDSTTSGYNSDISIADIVDDFNDGLSLKQRYPTQFREPWQKEPSAGASTSGRGKSRPQRSAVRGARGGKLLPGEKKQLKRVTKEAKRAARAASRGFDPYHVNVALRDFVASQGDMKAFPPMGKYGLERTQKLASCYGLKSSQQGSGNRRFVVVAATNRTCMPLGQTLTKILQLLEAHNKASACFNVGAAACTPMQRRSRGEPKPKRRQSLNGPSIFVQPMTFVSSGVIDPAASPLVQVELRRHQAAAEQPQQQAAALSSSLFTASMSSPLQPMFTVAPGQGPQAAADMLAQATGADTIMELAANVQVEESAAGAGLGYRAQEAATCEMAGLAIHHYHQQSFKRGLSDPGSSSQVTLSDREMDSGSQQSLGPPMVLQTRKQHRNAGKKREKLQRRLSRARTGPGPSPLQPQAVAMEAVETSLQFGEFERHTTGFGSRMLAKWGFAGQGSGLGRADQGIAEPLGAVMRPKKLGLGA</sequence>
<dbReference type="SMART" id="SM00443">
    <property type="entry name" value="G_patch"/>
    <property type="match status" value="1"/>
</dbReference>
<dbReference type="Pfam" id="PF01585">
    <property type="entry name" value="G-patch"/>
    <property type="match status" value="1"/>
</dbReference>
<comment type="caution">
    <text evidence="3">The sequence shown here is derived from an EMBL/GenBank/DDBJ whole genome shotgun (WGS) entry which is preliminary data.</text>
</comment>
<dbReference type="SUPFAM" id="SSF82708">
    <property type="entry name" value="R3H domain"/>
    <property type="match status" value="1"/>
</dbReference>
<feature type="region of interest" description="Disordered" evidence="1">
    <location>
        <begin position="41"/>
        <end position="152"/>
    </location>
</feature>
<feature type="compositionally biased region" description="Polar residues" evidence="1">
    <location>
        <begin position="134"/>
        <end position="152"/>
    </location>
</feature>
<feature type="domain" description="G-patch" evidence="2">
    <location>
        <begin position="573"/>
        <end position="617"/>
    </location>
</feature>
<dbReference type="GO" id="GO:0003676">
    <property type="term" value="F:nucleic acid binding"/>
    <property type="evidence" value="ECO:0007669"/>
    <property type="project" value="InterPro"/>
</dbReference>
<name>A0AAW1Q7Q1_9CHLO</name>
<accession>A0AAW1Q7Q1</accession>
<dbReference type="Proteomes" id="UP001489004">
    <property type="component" value="Unassembled WGS sequence"/>
</dbReference>
<dbReference type="InterPro" id="IPR000467">
    <property type="entry name" value="G_patch_dom"/>
</dbReference>
<feature type="compositionally biased region" description="Acidic residues" evidence="1">
    <location>
        <begin position="92"/>
        <end position="103"/>
    </location>
</feature>
<feature type="region of interest" description="Disordered" evidence="1">
    <location>
        <begin position="485"/>
        <end position="551"/>
    </location>
</feature>
<dbReference type="PANTHER" id="PTHR47423:SF2">
    <property type="entry name" value="PROTEIN SQS1"/>
    <property type="match status" value="1"/>
</dbReference>
<evidence type="ECO:0000256" key="1">
    <source>
        <dbReference type="SAM" id="MobiDB-lite"/>
    </source>
</evidence>
<reference evidence="3 4" key="1">
    <citation type="journal article" date="2024" name="Nat. Commun.">
        <title>Phylogenomics reveals the evolutionary origins of lichenization in chlorophyte algae.</title>
        <authorList>
            <person name="Puginier C."/>
            <person name="Libourel C."/>
            <person name="Otte J."/>
            <person name="Skaloud P."/>
            <person name="Haon M."/>
            <person name="Grisel S."/>
            <person name="Petersen M."/>
            <person name="Berrin J.G."/>
            <person name="Delaux P.M."/>
            <person name="Dal Grande F."/>
            <person name="Keller J."/>
        </authorList>
    </citation>
    <scope>NUCLEOTIDE SEQUENCE [LARGE SCALE GENOMIC DNA]</scope>
    <source>
        <strain evidence="3 4">SAG 2043</strain>
    </source>
</reference>
<feature type="region of interest" description="Disordered" evidence="1">
    <location>
        <begin position="175"/>
        <end position="223"/>
    </location>
</feature>
<evidence type="ECO:0000313" key="4">
    <source>
        <dbReference type="Proteomes" id="UP001489004"/>
    </source>
</evidence>
<gene>
    <name evidence="3" type="ORF">WJX72_007795</name>
</gene>
<dbReference type="AlphaFoldDB" id="A0AAW1Q7Q1"/>
<proteinExistence type="predicted"/>
<keyword evidence="4" id="KW-1185">Reference proteome</keyword>
<evidence type="ECO:0000313" key="3">
    <source>
        <dbReference type="EMBL" id="KAK9816982.1"/>
    </source>
</evidence>
<evidence type="ECO:0000259" key="2">
    <source>
        <dbReference type="PROSITE" id="PS50174"/>
    </source>
</evidence>
<feature type="compositionally biased region" description="Basic residues" evidence="1">
    <location>
        <begin position="521"/>
        <end position="540"/>
    </location>
</feature>
<dbReference type="EMBL" id="JALJOR010000005">
    <property type="protein sequence ID" value="KAK9816982.1"/>
    <property type="molecule type" value="Genomic_DNA"/>
</dbReference>